<reference evidence="2" key="3">
    <citation type="submission" date="2020-01" db="EMBL/GenBank/DDBJ databases">
        <authorList>
            <person name="Korhonen P.K.K."/>
            <person name="Guangxu M.G."/>
            <person name="Wang T.W."/>
            <person name="Stroehlein A.J.S."/>
            <person name="Young N.D."/>
            <person name="Ang C.-S.A."/>
            <person name="Fernando D.W.F."/>
            <person name="Lu H.L."/>
            <person name="Taylor S.T."/>
            <person name="Ehtesham M.E.M."/>
            <person name="Najaraj S.H.N."/>
            <person name="Harsha G.H.G."/>
            <person name="Madugundu A.M."/>
            <person name="Renuse S.R."/>
            <person name="Holt D.H."/>
            <person name="Pandey A.P."/>
            <person name="Papenfuss A.P."/>
            <person name="Gasser R.B.G."/>
            <person name="Fischer K.F."/>
        </authorList>
    </citation>
    <scope>NUCLEOTIDE SEQUENCE</scope>
    <source>
        <strain evidence="2">SSS_KF_BRIS2020</strain>
    </source>
</reference>
<evidence type="ECO:0000313" key="5">
    <source>
        <dbReference type="Proteomes" id="UP000070412"/>
    </source>
</evidence>
<protein>
    <submittedName>
        <fullName evidence="3 4">Uncharacterized protein</fullName>
    </submittedName>
</protein>
<accession>A0A132AIX7</accession>
<reference evidence="5" key="2">
    <citation type="journal article" date="2020" name="PLoS Negl. Trop. Dis.">
        <title>High-quality nuclear genome for Sarcoptes scabiei-A critical resource for a neglected parasite.</title>
        <authorList>
            <person name="Korhonen P.K."/>
            <person name="Gasser R.B."/>
            <person name="Ma G."/>
            <person name="Wang T."/>
            <person name="Stroehlein A.J."/>
            <person name="Young N.D."/>
            <person name="Ang C.S."/>
            <person name="Fernando D.D."/>
            <person name="Lu H.C."/>
            <person name="Taylor S."/>
            <person name="Reynolds S.L."/>
            <person name="Mofiz E."/>
            <person name="Najaraj S.H."/>
            <person name="Gowda H."/>
            <person name="Madugundu A."/>
            <person name="Renuse S."/>
            <person name="Holt D."/>
            <person name="Pandey A."/>
            <person name="Papenfuss A.T."/>
            <person name="Fischer K."/>
        </authorList>
    </citation>
    <scope>NUCLEOTIDE SEQUENCE [LARGE SCALE GENOMIC DNA]</scope>
</reference>
<dbReference type="Proteomes" id="UP000070412">
    <property type="component" value="Unassembled WGS sequence"/>
</dbReference>
<dbReference type="VEuPathDB" id="VectorBase:SSCA001101"/>
<organism evidence="3 6">
    <name type="scientific">Sarcoptes scabiei</name>
    <name type="common">Itch mite</name>
    <name type="synonym">Acarus scabiei</name>
    <dbReference type="NCBI Taxonomy" id="52283"/>
    <lineage>
        <taxon>Eukaryota</taxon>
        <taxon>Metazoa</taxon>
        <taxon>Ecdysozoa</taxon>
        <taxon>Arthropoda</taxon>
        <taxon>Chelicerata</taxon>
        <taxon>Arachnida</taxon>
        <taxon>Acari</taxon>
        <taxon>Acariformes</taxon>
        <taxon>Sarcoptiformes</taxon>
        <taxon>Astigmata</taxon>
        <taxon>Psoroptidia</taxon>
        <taxon>Sarcoptoidea</taxon>
        <taxon>Sarcoptidae</taxon>
        <taxon>Sarcoptinae</taxon>
        <taxon>Sarcoptes</taxon>
    </lineage>
</organism>
<evidence type="ECO:0000256" key="1">
    <source>
        <dbReference type="SAM" id="MobiDB-lite"/>
    </source>
</evidence>
<evidence type="ECO:0000313" key="3">
    <source>
        <dbReference type="EMBL" id="KPM10946.1"/>
    </source>
</evidence>
<feature type="compositionally biased region" description="Low complexity" evidence="1">
    <location>
        <begin position="290"/>
        <end position="321"/>
    </location>
</feature>
<dbReference type="AlphaFoldDB" id="A0A132AIX7"/>
<evidence type="ECO:0000313" key="4">
    <source>
        <dbReference type="EnsemblMetazoa" id="KAF7493742.1"/>
    </source>
</evidence>
<feature type="region of interest" description="Disordered" evidence="1">
    <location>
        <begin position="180"/>
        <end position="333"/>
    </location>
</feature>
<gene>
    <name evidence="3" type="ORF">QR98_0095110</name>
    <name evidence="2" type="ORF">SSS_1501</name>
</gene>
<reference evidence="4" key="4">
    <citation type="submission" date="2022-06" db="UniProtKB">
        <authorList>
            <consortium name="EnsemblMetazoa"/>
        </authorList>
    </citation>
    <scope>IDENTIFICATION</scope>
</reference>
<dbReference type="EMBL" id="JXLN01016099">
    <property type="protein sequence ID" value="KPM10946.1"/>
    <property type="molecule type" value="Genomic_DNA"/>
</dbReference>
<dbReference type="EnsemblMetazoa" id="SSS_1501s_mrna">
    <property type="protein sequence ID" value="KAF7493742.1"/>
    <property type="gene ID" value="SSS_1501"/>
</dbReference>
<reference evidence="3 6" key="1">
    <citation type="journal article" date="2015" name="Parasit. Vectors">
        <title>Draft genome of the scabies mite.</title>
        <authorList>
            <person name="Rider S.D.Jr."/>
            <person name="Morgan M.S."/>
            <person name="Arlian L.G."/>
        </authorList>
    </citation>
    <scope>NUCLEOTIDE SEQUENCE [LARGE SCALE GENOMIC DNA]</scope>
    <source>
        <strain evidence="3">Arlian Lab</strain>
    </source>
</reference>
<keyword evidence="5" id="KW-1185">Reference proteome</keyword>
<name>A0A132AIX7_SARSC</name>
<sequence>MKTAWIVSVAHIGCFHFYDLLNLENCFFVGEFINNFSWYLWPRGYLKMIADNDMNQNIVEQKLPMANEKLKLSPLEEFHFFCSIIADFPLGVDKNFKMISSLAKFNKRTMRNLNIDEFRQILGNYYNLKFLFRPNEYQSSDEIVDFNLDVLEEFKESILKKEALKNSSSLSTIKTEISSEISDDNTVSGSSTPVNTVAQPKEHRKRKSTHSNDASTSAVSIEKINTVRKRDRADSEKADKIEPKSTVRSHKDSERKSEKLSSQTTGTPGKDSSAQTPTLQIGSAKKRSRTSTGKKSSSSRTSTPTPSTQSTPLTSSSNVKSSNKKFRLRNQSD</sequence>
<evidence type="ECO:0000313" key="6">
    <source>
        <dbReference type="Proteomes" id="UP000616769"/>
    </source>
</evidence>
<proteinExistence type="predicted"/>
<evidence type="ECO:0000313" key="2">
    <source>
        <dbReference type="EMBL" id="KAF7493742.1"/>
    </source>
</evidence>
<feature type="compositionally biased region" description="Basic residues" evidence="1">
    <location>
        <begin position="322"/>
        <end position="333"/>
    </location>
</feature>
<dbReference type="EMBL" id="WVUK01000055">
    <property type="protein sequence ID" value="KAF7493742.1"/>
    <property type="molecule type" value="Genomic_DNA"/>
</dbReference>
<dbReference type="Proteomes" id="UP000616769">
    <property type="component" value="Unassembled WGS sequence"/>
</dbReference>
<feature type="compositionally biased region" description="Basic and acidic residues" evidence="1">
    <location>
        <begin position="231"/>
        <end position="259"/>
    </location>
</feature>
<feature type="compositionally biased region" description="Polar residues" evidence="1">
    <location>
        <begin position="260"/>
        <end position="281"/>
    </location>
</feature>
<feature type="compositionally biased region" description="Polar residues" evidence="1">
    <location>
        <begin position="184"/>
        <end position="198"/>
    </location>
</feature>